<dbReference type="GO" id="GO:0004523">
    <property type="term" value="F:RNA-DNA hybrid ribonuclease activity"/>
    <property type="evidence" value="ECO:0007669"/>
    <property type="project" value="InterPro"/>
</dbReference>
<evidence type="ECO:0000256" key="7">
    <source>
        <dbReference type="ARBA" id="ARBA00022918"/>
    </source>
</evidence>
<feature type="domain" description="RNase H type-1" evidence="9">
    <location>
        <begin position="835"/>
        <end position="957"/>
    </location>
</feature>
<evidence type="ECO:0000256" key="5">
    <source>
        <dbReference type="ARBA" id="ARBA00022759"/>
    </source>
</evidence>
<dbReference type="PANTHER" id="PTHR37984">
    <property type="entry name" value="PROTEIN CBG26694"/>
    <property type="match status" value="1"/>
</dbReference>
<protein>
    <recommendedName>
        <fullName evidence="1">RNA-directed DNA polymerase</fullName>
        <ecNumber evidence="1">2.7.7.49</ecNumber>
    </recommendedName>
</protein>
<organism evidence="11 12">
    <name type="scientific">Pythium insidiosum</name>
    <name type="common">Pythiosis disease agent</name>
    <dbReference type="NCBI Taxonomy" id="114742"/>
    <lineage>
        <taxon>Eukaryota</taxon>
        <taxon>Sar</taxon>
        <taxon>Stramenopiles</taxon>
        <taxon>Oomycota</taxon>
        <taxon>Peronosporomycetes</taxon>
        <taxon>Pythiales</taxon>
        <taxon>Pythiaceae</taxon>
        <taxon>Pythium</taxon>
    </lineage>
</organism>
<dbReference type="GO" id="GO:0003676">
    <property type="term" value="F:nucleic acid binding"/>
    <property type="evidence" value="ECO:0007669"/>
    <property type="project" value="InterPro"/>
</dbReference>
<dbReference type="Gene3D" id="2.40.70.10">
    <property type="entry name" value="Acid Proteases"/>
    <property type="match status" value="1"/>
</dbReference>
<dbReference type="InterPro" id="IPR041373">
    <property type="entry name" value="RT_RNaseH"/>
</dbReference>
<accession>A0AAD5LA54</accession>
<proteinExistence type="predicted"/>
<dbReference type="InterPro" id="IPR012337">
    <property type="entry name" value="RNaseH-like_sf"/>
</dbReference>
<comment type="caution">
    <text evidence="11">The sequence shown here is derived from an EMBL/GenBank/DDBJ whole genome shotgun (WGS) entry which is preliminary data.</text>
</comment>
<name>A0AAD5LA54_PYTIN</name>
<dbReference type="InterPro" id="IPR043502">
    <property type="entry name" value="DNA/RNA_pol_sf"/>
</dbReference>
<dbReference type="EC" id="2.7.7.49" evidence="1"/>
<evidence type="ECO:0000256" key="3">
    <source>
        <dbReference type="ARBA" id="ARBA00022695"/>
    </source>
</evidence>
<dbReference type="InterPro" id="IPR043128">
    <property type="entry name" value="Rev_trsase/Diguanyl_cyclase"/>
</dbReference>
<sequence length="1071" mass="117773">MILLDSGSTTSMMSLDLARQLGLKLRFDERLRVKGIGNVTTYVSAKATVKITLGASVVYYLEIWCGNIGEGIQCLLGMDFMIAAGVRLGAREGAVRLPDEERIPLVGPGSRSTLPVHIEVSSPVDIYIAPGESARIPVIYGRNLAEQLVIWACRGPQWVTTIEFDSAGKPASVKVTNVSARPVHVASRTPVAHLVEAGHLPLGAGGPVRIGSARYEEWQLLAFEGSYSAQFMREQQREIERHNARLPPAIQRPAYITPTRILHRNSNTAGAVSFISQAVEDPSAGDVAQESEVEQETSASSVEPVAAGSPTKLAIGAKFLTAEELVHAPDPVSRLAATYKAVAALDKLPDEQDASSFYHEGTDHLLLHKLRDQLAVLPDLVIDDKPADVSAADVGEADESTPEEVEQVRSILRKHQSVFLGSGNAVPPPARGVDCDIEVPAGTTPISQRARRIPGHLLEKVYELVKRLLEAGIVEYSDSDYPLPFIDEMLDNFDKAMWFLSLDMASGFWAISMTPPRSMGPVLGRSSYIDDIASKSETWDDMCKTLDNLLYRLRYWRISVNLNKSAFGKRSIDYLSHEINREGILATSKSAKSLSELVFPVTLKGMQSFLGSLNNYGKFIEGYASVASVLYELTDEQLRAGHDLEKAKLAFQLLKDRLLAAPILRHPNRDKPFVVILYANDWAVGAVLAQEYDGILHPVRFTSRTLHDAELRYHIAEKEVLALLRVLSTFYTIEAGSLVKVYTRYSVLRWLMTSKSVTGRCLQWATLLSPWTLEIQRIEKDEDRLASLLAGSITPREVLDRLTSELEPEKSRRAGTPVVSIEMLDAEYEGHVITFDGAAKLKTKVGSASYVLWGLPGWFPVEGRSFQLSGVTVNEAEYEGLLRGLARAGELGIKRVVLVGDSRIAVQQCQGAIRCHGSRLQVLLNRFQALERQFELVTLVHVKREYNAPPDYLASRALQAGDTYIGDDEGRAQLSALNKLPERIMRPAPTGEAPQETKVPSEHDGDSAAPDASSVERGARRQQEDEALAVLNSDTRSAVSSSSLRVATFARYALIMLFTSDLITFSPISIK</sequence>
<evidence type="ECO:0000259" key="10">
    <source>
        <dbReference type="Pfam" id="PF17917"/>
    </source>
</evidence>
<evidence type="ECO:0000256" key="2">
    <source>
        <dbReference type="ARBA" id="ARBA00022679"/>
    </source>
</evidence>
<keyword evidence="7" id="KW-0695">RNA-directed DNA polymerase</keyword>
<dbReference type="EMBL" id="JAKCXM010000859">
    <property type="protein sequence ID" value="KAJ0391746.1"/>
    <property type="molecule type" value="Genomic_DNA"/>
</dbReference>
<keyword evidence="3" id="KW-0548">Nucleotidyltransferase</keyword>
<dbReference type="Gene3D" id="3.30.420.10">
    <property type="entry name" value="Ribonuclease H-like superfamily/Ribonuclease H"/>
    <property type="match status" value="1"/>
</dbReference>
<feature type="region of interest" description="Disordered" evidence="8">
    <location>
        <begin position="283"/>
        <end position="306"/>
    </location>
</feature>
<feature type="region of interest" description="Disordered" evidence="8">
    <location>
        <begin position="979"/>
        <end position="1024"/>
    </location>
</feature>
<dbReference type="Proteomes" id="UP001209570">
    <property type="component" value="Unassembled WGS sequence"/>
</dbReference>
<evidence type="ECO:0000256" key="4">
    <source>
        <dbReference type="ARBA" id="ARBA00022722"/>
    </source>
</evidence>
<dbReference type="InterPro" id="IPR036397">
    <property type="entry name" value="RNaseH_sf"/>
</dbReference>
<evidence type="ECO:0000313" key="12">
    <source>
        <dbReference type="Proteomes" id="UP001209570"/>
    </source>
</evidence>
<feature type="domain" description="Reverse transcriptase RNase H-like" evidence="10">
    <location>
        <begin position="669"/>
        <end position="769"/>
    </location>
</feature>
<keyword evidence="6" id="KW-0378">Hydrolase</keyword>
<reference evidence="11" key="1">
    <citation type="submission" date="2021-12" db="EMBL/GenBank/DDBJ databases">
        <title>Prjna785345.</title>
        <authorList>
            <person name="Rujirawat T."/>
            <person name="Krajaejun T."/>
        </authorList>
    </citation>
    <scope>NUCLEOTIDE SEQUENCE</scope>
    <source>
        <strain evidence="11">Pi057C3</strain>
    </source>
</reference>
<evidence type="ECO:0000256" key="8">
    <source>
        <dbReference type="SAM" id="MobiDB-lite"/>
    </source>
</evidence>
<dbReference type="AlphaFoldDB" id="A0AAD5LA54"/>
<dbReference type="Pfam" id="PF17917">
    <property type="entry name" value="RT_RNaseH"/>
    <property type="match status" value="1"/>
</dbReference>
<dbReference type="InterPro" id="IPR050951">
    <property type="entry name" value="Retrovirus_Pol_polyprotein"/>
</dbReference>
<dbReference type="PANTHER" id="PTHR37984:SF5">
    <property type="entry name" value="PROTEIN NYNRIN-LIKE"/>
    <property type="match status" value="1"/>
</dbReference>
<evidence type="ECO:0000256" key="6">
    <source>
        <dbReference type="ARBA" id="ARBA00022801"/>
    </source>
</evidence>
<keyword evidence="5" id="KW-0255">Endonuclease</keyword>
<keyword evidence="12" id="KW-1185">Reference proteome</keyword>
<evidence type="ECO:0000259" key="9">
    <source>
        <dbReference type="Pfam" id="PF13456"/>
    </source>
</evidence>
<gene>
    <name evidence="11" type="ORF">P43SY_011513</name>
</gene>
<dbReference type="SUPFAM" id="SSF56672">
    <property type="entry name" value="DNA/RNA polymerases"/>
    <property type="match status" value="1"/>
</dbReference>
<keyword evidence="4" id="KW-0540">Nuclease</keyword>
<dbReference type="SUPFAM" id="SSF50630">
    <property type="entry name" value="Acid proteases"/>
    <property type="match status" value="1"/>
</dbReference>
<dbReference type="CDD" id="cd09279">
    <property type="entry name" value="RNase_HI_like"/>
    <property type="match status" value="1"/>
</dbReference>
<dbReference type="Pfam" id="PF13650">
    <property type="entry name" value="Asp_protease_2"/>
    <property type="match status" value="1"/>
</dbReference>
<dbReference type="Pfam" id="PF13456">
    <property type="entry name" value="RVT_3"/>
    <property type="match status" value="1"/>
</dbReference>
<dbReference type="GO" id="GO:0003964">
    <property type="term" value="F:RNA-directed DNA polymerase activity"/>
    <property type="evidence" value="ECO:0007669"/>
    <property type="project" value="UniProtKB-KW"/>
</dbReference>
<evidence type="ECO:0000256" key="1">
    <source>
        <dbReference type="ARBA" id="ARBA00012493"/>
    </source>
</evidence>
<evidence type="ECO:0000313" key="11">
    <source>
        <dbReference type="EMBL" id="KAJ0391746.1"/>
    </source>
</evidence>
<dbReference type="Gene3D" id="3.30.70.270">
    <property type="match status" value="2"/>
</dbReference>
<dbReference type="SUPFAM" id="SSF53098">
    <property type="entry name" value="Ribonuclease H-like"/>
    <property type="match status" value="1"/>
</dbReference>
<dbReference type="InterPro" id="IPR002156">
    <property type="entry name" value="RNaseH_domain"/>
</dbReference>
<dbReference type="InterPro" id="IPR021109">
    <property type="entry name" value="Peptidase_aspartic_dom_sf"/>
</dbReference>
<keyword evidence="2" id="KW-0808">Transferase</keyword>